<gene>
    <name evidence="1" type="ORF">SAMN05216184_11936</name>
</gene>
<keyword evidence="2" id="KW-1185">Reference proteome</keyword>
<sequence length="135" mass="14573">MPAPVPSGLIDDDTGEVITPRAVPEWDAESRAATAAAGEEVMRVFARPDLDHDSWWAQLQPLLSNEAQIDYAHVDPANIPAREVTADPSVTEDSSAYVARVQVPTDVGDYTVLLSRRDANAPWLAERITPPEAAG</sequence>
<organism evidence="1 2">
    <name type="scientific">Georgenia satyanarayanai</name>
    <dbReference type="NCBI Taxonomy" id="860221"/>
    <lineage>
        <taxon>Bacteria</taxon>
        <taxon>Bacillati</taxon>
        <taxon>Actinomycetota</taxon>
        <taxon>Actinomycetes</taxon>
        <taxon>Micrococcales</taxon>
        <taxon>Bogoriellaceae</taxon>
        <taxon>Georgenia</taxon>
    </lineage>
</organism>
<proteinExistence type="predicted"/>
<accession>A0A2Y9C0V3</accession>
<dbReference type="EMBL" id="UETB01000019">
    <property type="protein sequence ID" value="SSA46922.1"/>
    <property type="molecule type" value="Genomic_DNA"/>
</dbReference>
<reference evidence="1 2" key="1">
    <citation type="submission" date="2016-10" db="EMBL/GenBank/DDBJ databases">
        <authorList>
            <person name="Cai Z."/>
        </authorList>
    </citation>
    <scope>NUCLEOTIDE SEQUENCE [LARGE SCALE GENOMIC DNA]</scope>
    <source>
        <strain evidence="1 2">CGMCC 1.10826</strain>
    </source>
</reference>
<dbReference type="AlphaFoldDB" id="A0A2Y9C0V3"/>
<evidence type="ECO:0000313" key="2">
    <source>
        <dbReference type="Proteomes" id="UP000250222"/>
    </source>
</evidence>
<protein>
    <submittedName>
        <fullName evidence="1">Uncharacterized protein</fullName>
    </submittedName>
</protein>
<dbReference type="Proteomes" id="UP000250222">
    <property type="component" value="Unassembled WGS sequence"/>
</dbReference>
<evidence type="ECO:0000313" key="1">
    <source>
        <dbReference type="EMBL" id="SSA46922.1"/>
    </source>
</evidence>
<name>A0A2Y9C0V3_9MICO</name>